<accession>A0A9W6H3W9</accession>
<dbReference type="Proteomes" id="UP001142462">
    <property type="component" value="Unassembled WGS sequence"/>
</dbReference>
<evidence type="ECO:0000313" key="2">
    <source>
        <dbReference type="EMBL" id="GLJ62132.1"/>
    </source>
</evidence>
<gene>
    <name evidence="2" type="ORF">GCM10017576_22620</name>
</gene>
<organism evidence="2 3">
    <name type="scientific">Microbacterium barkeri</name>
    <dbReference type="NCBI Taxonomy" id="33917"/>
    <lineage>
        <taxon>Bacteria</taxon>
        <taxon>Bacillati</taxon>
        <taxon>Actinomycetota</taxon>
        <taxon>Actinomycetes</taxon>
        <taxon>Micrococcales</taxon>
        <taxon>Microbacteriaceae</taxon>
        <taxon>Microbacterium</taxon>
    </lineage>
</organism>
<dbReference type="PANTHER" id="PTHR46401:SF2">
    <property type="entry name" value="GLYCOSYLTRANSFERASE WBBK-RELATED"/>
    <property type="match status" value="1"/>
</dbReference>
<sequence>MTVRLRVVLDQLAAPTDPDLSAAARDLARMLIESAPSGCVVDAIAPAGEPLRLDGISSEKRLALARRELVAAWRMGVAAGAEGGLIHAPTLLAPLVRHDRAKDHAQTVVTLWDLRAWEAPGELPRAAAALEQALLKRAQKHADAIVVPTHAIAERLAEHAAFGPRVRVVAGAPPEGFSIPSDVDARRRDLALPARYIAASGGAAASDGLARALAAARAVDADVVVIDVPEGQDGAVREIADAVGADPQRVRPHGSLDRGDRAAVLAHAAAFAAGSTRAAWPWRVVEAMALGTPVVAADCDGHREVVLDGGAVVDGAEMGDALAAAIDDERMALRARDRSRAFSWHSAAEKVWQLHAEL</sequence>
<name>A0A9W6H3W9_9MICO</name>
<dbReference type="GO" id="GO:0016757">
    <property type="term" value="F:glycosyltransferase activity"/>
    <property type="evidence" value="ECO:0007669"/>
    <property type="project" value="TreeGrafter"/>
</dbReference>
<comment type="caution">
    <text evidence="2">The sequence shown here is derived from an EMBL/GenBank/DDBJ whole genome shotgun (WGS) entry which is preliminary data.</text>
</comment>
<keyword evidence="1" id="KW-0808">Transferase</keyword>
<dbReference type="Gene3D" id="3.40.50.2000">
    <property type="entry name" value="Glycogen Phosphorylase B"/>
    <property type="match status" value="2"/>
</dbReference>
<proteinExistence type="predicted"/>
<evidence type="ECO:0008006" key="4">
    <source>
        <dbReference type="Google" id="ProtNLM"/>
    </source>
</evidence>
<dbReference type="Pfam" id="PF13692">
    <property type="entry name" value="Glyco_trans_1_4"/>
    <property type="match status" value="1"/>
</dbReference>
<evidence type="ECO:0000256" key="1">
    <source>
        <dbReference type="ARBA" id="ARBA00022679"/>
    </source>
</evidence>
<dbReference type="SUPFAM" id="SSF53756">
    <property type="entry name" value="UDP-Glycosyltransferase/glycogen phosphorylase"/>
    <property type="match status" value="1"/>
</dbReference>
<reference evidence="2" key="2">
    <citation type="submission" date="2023-01" db="EMBL/GenBank/DDBJ databases">
        <authorList>
            <person name="Sun Q."/>
            <person name="Evtushenko L."/>
        </authorList>
    </citation>
    <scope>NUCLEOTIDE SEQUENCE</scope>
    <source>
        <strain evidence="2">VKM Ac-1020</strain>
    </source>
</reference>
<protein>
    <recommendedName>
        <fullName evidence="4">D-inositol 3-phosphate glycosyltransferase</fullName>
    </recommendedName>
</protein>
<dbReference type="EMBL" id="BSEJ01000011">
    <property type="protein sequence ID" value="GLJ62132.1"/>
    <property type="molecule type" value="Genomic_DNA"/>
</dbReference>
<evidence type="ECO:0000313" key="3">
    <source>
        <dbReference type="Proteomes" id="UP001142462"/>
    </source>
</evidence>
<dbReference type="GO" id="GO:0009103">
    <property type="term" value="P:lipopolysaccharide biosynthetic process"/>
    <property type="evidence" value="ECO:0007669"/>
    <property type="project" value="TreeGrafter"/>
</dbReference>
<dbReference type="PANTHER" id="PTHR46401">
    <property type="entry name" value="GLYCOSYLTRANSFERASE WBBK-RELATED"/>
    <property type="match status" value="1"/>
</dbReference>
<dbReference type="AlphaFoldDB" id="A0A9W6H3W9"/>
<dbReference type="RefSeq" id="WP_271173828.1">
    <property type="nucleotide sequence ID" value="NZ_BSEJ01000011.1"/>
</dbReference>
<keyword evidence="3" id="KW-1185">Reference proteome</keyword>
<reference evidence="2" key="1">
    <citation type="journal article" date="2014" name="Int. J. Syst. Evol. Microbiol.">
        <title>Complete genome sequence of Corynebacterium casei LMG S-19264T (=DSM 44701T), isolated from a smear-ripened cheese.</title>
        <authorList>
            <consortium name="US DOE Joint Genome Institute (JGI-PGF)"/>
            <person name="Walter F."/>
            <person name="Albersmeier A."/>
            <person name="Kalinowski J."/>
            <person name="Ruckert C."/>
        </authorList>
    </citation>
    <scope>NUCLEOTIDE SEQUENCE</scope>
    <source>
        <strain evidence="2">VKM Ac-1020</strain>
    </source>
</reference>